<organism evidence="2">
    <name type="scientific">marine metagenome</name>
    <dbReference type="NCBI Taxonomy" id="408172"/>
    <lineage>
        <taxon>unclassified sequences</taxon>
        <taxon>metagenomes</taxon>
        <taxon>ecological metagenomes</taxon>
    </lineage>
</organism>
<protein>
    <recommendedName>
        <fullName evidence="1">Bacteriophage T5 Orf172 DNA-binding domain-containing protein</fullName>
    </recommendedName>
</protein>
<feature type="domain" description="Bacteriophage T5 Orf172 DNA-binding" evidence="1">
    <location>
        <begin position="90"/>
        <end position="181"/>
    </location>
</feature>
<evidence type="ECO:0000313" key="2">
    <source>
        <dbReference type="EMBL" id="SVE22561.1"/>
    </source>
</evidence>
<proteinExistence type="predicted"/>
<name>A0A383BRS6_9ZZZZ</name>
<accession>A0A383BRS6</accession>
<gene>
    <name evidence="2" type="ORF">METZ01_LOCUS475415</name>
</gene>
<reference evidence="2" key="1">
    <citation type="submission" date="2018-05" db="EMBL/GenBank/DDBJ databases">
        <authorList>
            <person name="Lanie J.A."/>
            <person name="Ng W.-L."/>
            <person name="Kazmierczak K.M."/>
            <person name="Andrzejewski T.M."/>
            <person name="Davidsen T.M."/>
            <person name="Wayne K.J."/>
            <person name="Tettelin H."/>
            <person name="Glass J.I."/>
            <person name="Rusch D."/>
            <person name="Podicherti R."/>
            <person name="Tsui H.-C.T."/>
            <person name="Winkler M.E."/>
        </authorList>
    </citation>
    <scope>NUCLEOTIDE SEQUENCE</scope>
</reference>
<dbReference type="InterPro" id="IPR018306">
    <property type="entry name" value="Phage_T5_Orf172_DNA-bd"/>
</dbReference>
<sequence>MEVLTKEQIEFLSKQEISLGVVFNAEGLTAKERKSQMETLDMRFAYGVTPCKKMGHTLRSLAGDCIQCNTHVIAFTNRYFDKGFIYVSISSSKELLKIGCTKNVENRTSGLNNLSYGGINDWKIIYYDEVKKNAGKIEFAIHKKLSKFFYPVNYLRNGVTVICREIFKCDKNYVLETVKNLIDENT</sequence>
<dbReference type="AlphaFoldDB" id="A0A383BRS6"/>
<dbReference type="SMART" id="SM00974">
    <property type="entry name" value="T5orf172"/>
    <property type="match status" value="1"/>
</dbReference>
<evidence type="ECO:0000259" key="1">
    <source>
        <dbReference type="SMART" id="SM00974"/>
    </source>
</evidence>
<dbReference type="EMBL" id="UINC01202655">
    <property type="protein sequence ID" value="SVE22561.1"/>
    <property type="molecule type" value="Genomic_DNA"/>
</dbReference>
<dbReference type="Pfam" id="PF10544">
    <property type="entry name" value="T5orf172"/>
    <property type="match status" value="1"/>
</dbReference>